<comment type="caution">
    <text evidence="1">The sequence shown here is derived from an EMBL/GenBank/DDBJ whole genome shotgun (WGS) entry which is preliminary data.</text>
</comment>
<protein>
    <recommendedName>
        <fullName evidence="3">CopG family transcriptional regulator</fullName>
    </recommendedName>
</protein>
<proteinExistence type="predicted"/>
<evidence type="ECO:0000313" key="1">
    <source>
        <dbReference type="EMBL" id="MEF3368023.1"/>
    </source>
</evidence>
<sequence>MPATKRAVYSIRSDILDRFNAAYQGRERSKMIERMMLRVLDAEENEIAAAAAQIESDPELASYRETSDWADANAVDTFSRF</sequence>
<evidence type="ECO:0000313" key="2">
    <source>
        <dbReference type="Proteomes" id="UP001350748"/>
    </source>
</evidence>
<dbReference type="EMBL" id="JAZHYN010000074">
    <property type="protein sequence ID" value="MEF3368023.1"/>
    <property type="molecule type" value="Genomic_DNA"/>
</dbReference>
<dbReference type="Proteomes" id="UP001350748">
    <property type="component" value="Unassembled WGS sequence"/>
</dbReference>
<organism evidence="1 2">
    <name type="scientific">Methylocystis borbori</name>
    <dbReference type="NCBI Taxonomy" id="3118750"/>
    <lineage>
        <taxon>Bacteria</taxon>
        <taxon>Pseudomonadati</taxon>
        <taxon>Pseudomonadota</taxon>
        <taxon>Alphaproteobacteria</taxon>
        <taxon>Hyphomicrobiales</taxon>
        <taxon>Methylocystaceae</taxon>
        <taxon>Methylocystis</taxon>
    </lineage>
</organism>
<accession>A0ABU7XKW9</accession>
<reference evidence="1 2" key="1">
    <citation type="submission" date="2024-02" db="EMBL/GenBank/DDBJ databases">
        <authorList>
            <person name="Grouzdev D."/>
        </authorList>
    </citation>
    <scope>NUCLEOTIDE SEQUENCE [LARGE SCALE GENOMIC DNA]</scope>
    <source>
        <strain evidence="1 2">9N</strain>
    </source>
</reference>
<evidence type="ECO:0008006" key="3">
    <source>
        <dbReference type="Google" id="ProtNLM"/>
    </source>
</evidence>
<gene>
    <name evidence="1" type="ORF">V3H18_15925</name>
</gene>
<dbReference type="RefSeq" id="WP_332083057.1">
    <property type="nucleotide sequence ID" value="NZ_JAZHYN010000074.1"/>
</dbReference>
<keyword evidence="2" id="KW-1185">Reference proteome</keyword>
<name>A0ABU7XKW9_9HYPH</name>